<dbReference type="EMBL" id="FODD01000024">
    <property type="protein sequence ID" value="SEO37677.1"/>
    <property type="molecule type" value="Genomic_DNA"/>
</dbReference>
<organism evidence="3 4">
    <name type="scientific">Actinacidiphila rubida</name>
    <dbReference type="NCBI Taxonomy" id="310780"/>
    <lineage>
        <taxon>Bacteria</taxon>
        <taxon>Bacillati</taxon>
        <taxon>Actinomycetota</taxon>
        <taxon>Actinomycetes</taxon>
        <taxon>Kitasatosporales</taxon>
        <taxon>Streptomycetaceae</taxon>
        <taxon>Actinacidiphila</taxon>
    </lineage>
</organism>
<dbReference type="OrthoDB" id="226701at2"/>
<evidence type="ECO:0000256" key="2">
    <source>
        <dbReference type="SAM" id="Phobius"/>
    </source>
</evidence>
<name>A0A1H8P787_9ACTN</name>
<evidence type="ECO:0000313" key="4">
    <source>
        <dbReference type="Proteomes" id="UP000181951"/>
    </source>
</evidence>
<gene>
    <name evidence="3" type="ORF">SAMN05216267_1024147</name>
</gene>
<proteinExistence type="predicted"/>
<keyword evidence="4" id="KW-1185">Reference proteome</keyword>
<reference evidence="3 4" key="1">
    <citation type="submission" date="2016-10" db="EMBL/GenBank/DDBJ databases">
        <authorList>
            <person name="de Groot N.N."/>
        </authorList>
    </citation>
    <scope>NUCLEOTIDE SEQUENCE [LARGE SCALE GENOMIC DNA]</scope>
    <source>
        <strain evidence="3 4">CGMCC 4.2026</strain>
    </source>
</reference>
<dbReference type="Proteomes" id="UP000181951">
    <property type="component" value="Unassembled WGS sequence"/>
</dbReference>
<sequence length="589" mass="61417">MAARKKDEPGGLPDGLIVGVIAFLLGVTLLVWTATGVAGLLAHGSWPSAVHFTRTPRAMRSLVQQPHDMAAAWPGAPAGELSSSGLFWGVFVAQIVLLLTAAMWLLNRIARLRGHRPARRTRAPRRAPQVRELEEEEEEESAAGADSAPVPRPRDGVPTAKNGAGPGYPAGSAGSADSSLDAWFRTVPRATAPAARDDAPTARLAPLTDRPADAAGFAGTGPGGPGGPGGGAEHVAAGHAERHAAALADGEVTRTYALFAAPRGDKAKRVVQPAVLAAAGPVVVTTADADTYQQTVGNRAKLGPVHVYDPGHLLDVPGRLRWAPHDGCERPETARIRAAALLAPLRTARADEAIVHDTAATLLRCWLHAAAVDGQPFRQIHRWAAGGATSGDAVRILRTDAGAASGWSGELESVVHAHPERRDAAQALIRRVMAPLNAVHFRDACNPGRSGGLDLASFTAERGTLYVVGERIEDPRSRPGAMPLLTALVSCVVEHGRHMAEGSSAGRLDPPLTFVLDDVAALAPVPELPRLLSGGHAAGLPALAVLRSPEQALARWQVPLWQDADVRLALGAETAATLPPSVPDAVLLP</sequence>
<keyword evidence="2" id="KW-0472">Membrane</keyword>
<dbReference type="RefSeq" id="WP_075017512.1">
    <property type="nucleotide sequence ID" value="NZ_FODD01000024.1"/>
</dbReference>
<feature type="transmembrane region" description="Helical" evidence="2">
    <location>
        <begin position="12"/>
        <end position="32"/>
    </location>
</feature>
<evidence type="ECO:0000313" key="3">
    <source>
        <dbReference type="EMBL" id="SEO37677.1"/>
    </source>
</evidence>
<evidence type="ECO:0000256" key="1">
    <source>
        <dbReference type="SAM" id="MobiDB-lite"/>
    </source>
</evidence>
<feature type="region of interest" description="Disordered" evidence="1">
    <location>
        <begin position="117"/>
        <end position="175"/>
    </location>
</feature>
<accession>A0A1H8P787</accession>
<feature type="transmembrane region" description="Helical" evidence="2">
    <location>
        <begin position="86"/>
        <end position="106"/>
    </location>
</feature>
<keyword evidence="2" id="KW-1133">Transmembrane helix</keyword>
<feature type="region of interest" description="Disordered" evidence="1">
    <location>
        <begin position="208"/>
        <end position="235"/>
    </location>
</feature>
<evidence type="ECO:0008006" key="5">
    <source>
        <dbReference type="Google" id="ProtNLM"/>
    </source>
</evidence>
<keyword evidence="2" id="KW-0812">Transmembrane</keyword>
<feature type="compositionally biased region" description="Gly residues" evidence="1">
    <location>
        <begin position="218"/>
        <end position="232"/>
    </location>
</feature>
<dbReference type="Gene3D" id="3.40.50.300">
    <property type="entry name" value="P-loop containing nucleotide triphosphate hydrolases"/>
    <property type="match status" value="1"/>
</dbReference>
<dbReference type="InterPro" id="IPR027417">
    <property type="entry name" value="P-loop_NTPase"/>
</dbReference>
<dbReference type="AlphaFoldDB" id="A0A1H8P787"/>
<dbReference type="STRING" id="310780.SAMN05216267_1024147"/>
<protein>
    <recommendedName>
        <fullName evidence="5">Type VI secretion protein</fullName>
    </recommendedName>
</protein>